<sequence>MHHGYAPIGDDARYPADLRRRDTWSICAAMTIDGWLPCLGVKKGYYSAEDFI</sequence>
<dbReference type="EMBL" id="MU970246">
    <property type="protein sequence ID" value="KAK9319000.1"/>
    <property type="molecule type" value="Genomic_DNA"/>
</dbReference>
<proteinExistence type="predicted"/>
<comment type="caution">
    <text evidence="1">The sequence shown here is derived from an EMBL/GenBank/DDBJ whole genome shotgun (WGS) entry which is preliminary data.</text>
</comment>
<dbReference type="Proteomes" id="UP001489719">
    <property type="component" value="Unassembled WGS sequence"/>
</dbReference>
<gene>
    <name evidence="1" type="ORF">V1517DRAFT_333924</name>
</gene>
<keyword evidence="2" id="KW-1185">Reference proteome</keyword>
<name>A0ACC3TDG4_9ASCO</name>
<evidence type="ECO:0000313" key="1">
    <source>
        <dbReference type="EMBL" id="KAK9319000.1"/>
    </source>
</evidence>
<organism evidence="1 2">
    <name type="scientific">Lipomyces orientalis</name>
    <dbReference type="NCBI Taxonomy" id="1233043"/>
    <lineage>
        <taxon>Eukaryota</taxon>
        <taxon>Fungi</taxon>
        <taxon>Dikarya</taxon>
        <taxon>Ascomycota</taxon>
        <taxon>Saccharomycotina</taxon>
        <taxon>Lipomycetes</taxon>
        <taxon>Lipomycetales</taxon>
        <taxon>Lipomycetaceae</taxon>
        <taxon>Lipomyces</taxon>
    </lineage>
</organism>
<protein>
    <submittedName>
        <fullName evidence="1">Uncharacterized protein</fullName>
    </submittedName>
</protein>
<evidence type="ECO:0000313" key="2">
    <source>
        <dbReference type="Proteomes" id="UP001489719"/>
    </source>
</evidence>
<accession>A0ACC3TDG4</accession>
<reference evidence="2" key="1">
    <citation type="journal article" date="2024" name="Front. Bioeng. Biotechnol.">
        <title>Genome-scale model development and genomic sequencing of the oleaginous clade Lipomyces.</title>
        <authorList>
            <person name="Czajka J.J."/>
            <person name="Han Y."/>
            <person name="Kim J."/>
            <person name="Mondo S.J."/>
            <person name="Hofstad B.A."/>
            <person name="Robles A."/>
            <person name="Haridas S."/>
            <person name="Riley R."/>
            <person name="LaButti K."/>
            <person name="Pangilinan J."/>
            <person name="Andreopoulos W."/>
            <person name="Lipzen A."/>
            <person name="Yan J."/>
            <person name="Wang M."/>
            <person name="Ng V."/>
            <person name="Grigoriev I.V."/>
            <person name="Spatafora J.W."/>
            <person name="Magnuson J.K."/>
            <person name="Baker S.E."/>
            <person name="Pomraning K.R."/>
        </authorList>
    </citation>
    <scope>NUCLEOTIDE SEQUENCE [LARGE SCALE GENOMIC DNA]</scope>
    <source>
        <strain evidence="2">CBS 10300</strain>
    </source>
</reference>